<gene>
    <name evidence="2" type="ORF">HGA15_24325</name>
</gene>
<dbReference type="Proteomes" id="UP000570678">
    <property type="component" value="Unassembled WGS sequence"/>
</dbReference>
<dbReference type="Pfam" id="PF06527">
    <property type="entry name" value="TniQ"/>
    <property type="match status" value="1"/>
</dbReference>
<protein>
    <submittedName>
        <fullName evidence="2">TniQ family protein</fullName>
    </submittedName>
</protein>
<comment type="caution">
    <text evidence="2">The sequence shown here is derived from an EMBL/GenBank/DDBJ whole genome shotgun (WGS) entry which is preliminary data.</text>
</comment>
<evidence type="ECO:0000313" key="2">
    <source>
        <dbReference type="EMBL" id="NKY59223.1"/>
    </source>
</evidence>
<keyword evidence="3" id="KW-1185">Reference proteome</keyword>
<dbReference type="AlphaFoldDB" id="A0A846YK26"/>
<proteinExistence type="predicted"/>
<dbReference type="EMBL" id="JAAXOT010000014">
    <property type="protein sequence ID" value="NKY59223.1"/>
    <property type="molecule type" value="Genomic_DNA"/>
</dbReference>
<feature type="domain" description="TniQ" evidence="1">
    <location>
        <begin position="10"/>
        <end position="174"/>
    </location>
</feature>
<evidence type="ECO:0000313" key="3">
    <source>
        <dbReference type="Proteomes" id="UP000570678"/>
    </source>
</evidence>
<organism evidence="2 3">
    <name type="scientific">Nocardia flavorosea</name>
    <dbReference type="NCBI Taxonomy" id="53429"/>
    <lineage>
        <taxon>Bacteria</taxon>
        <taxon>Bacillati</taxon>
        <taxon>Actinomycetota</taxon>
        <taxon>Actinomycetes</taxon>
        <taxon>Mycobacteriales</taxon>
        <taxon>Nocardiaceae</taxon>
        <taxon>Nocardia</taxon>
    </lineage>
</organism>
<accession>A0A846YK26</accession>
<dbReference type="RefSeq" id="WP_168433931.1">
    <property type="nucleotide sequence ID" value="NZ_JAAXOT010000014.1"/>
</dbReference>
<name>A0A846YK26_9NOCA</name>
<evidence type="ECO:0000259" key="1">
    <source>
        <dbReference type="Pfam" id="PF06527"/>
    </source>
</evidence>
<sequence length="204" mass="22577">MSQASPRRWPLHPRPGALESLSSWLDRLARLYQVPVADLLGPNLGVLVGIRNVLDEDPPPAVFTALAERTGVLAGQVRAMTLPGWVPWLFDAYPLPERDATDGFYTYVRQYSVLLAPGEAPRFEVTRRRWRGPWIPQHPVRRSCPQCAAGPDPARALTWQLPLTVSCLQHHCRLTTDTETFAAEAAGEPNEAVPISEPVTTLDG</sequence>
<reference evidence="2 3" key="1">
    <citation type="submission" date="2020-04" db="EMBL/GenBank/DDBJ databases">
        <title>MicrobeNet Type strains.</title>
        <authorList>
            <person name="Nicholson A.C."/>
        </authorList>
    </citation>
    <scope>NUCLEOTIDE SEQUENCE [LARGE SCALE GENOMIC DNA]</scope>
    <source>
        <strain evidence="2 3">JCM 3332</strain>
    </source>
</reference>
<dbReference type="InterPro" id="IPR009492">
    <property type="entry name" value="TniQ"/>
</dbReference>